<dbReference type="SUPFAM" id="SSF50969">
    <property type="entry name" value="YVTN repeat-like/Quinoprotein amine dehydrogenase"/>
    <property type="match status" value="1"/>
</dbReference>
<evidence type="ECO:0000256" key="1">
    <source>
        <dbReference type="SAM" id="SignalP"/>
    </source>
</evidence>
<feature type="chain" id="PRO_5045317675" evidence="1">
    <location>
        <begin position="18"/>
        <end position="283"/>
    </location>
</feature>
<keyword evidence="3" id="KW-1185">Reference proteome</keyword>
<evidence type="ECO:0000313" key="2">
    <source>
        <dbReference type="EMBL" id="KAJ8317792.1"/>
    </source>
</evidence>
<gene>
    <name evidence="2" type="ORF">KUTeg_004649</name>
</gene>
<organism evidence="2 3">
    <name type="scientific">Tegillarca granosa</name>
    <name type="common">Malaysian cockle</name>
    <name type="synonym">Anadara granosa</name>
    <dbReference type="NCBI Taxonomy" id="220873"/>
    <lineage>
        <taxon>Eukaryota</taxon>
        <taxon>Metazoa</taxon>
        <taxon>Spiralia</taxon>
        <taxon>Lophotrochozoa</taxon>
        <taxon>Mollusca</taxon>
        <taxon>Bivalvia</taxon>
        <taxon>Autobranchia</taxon>
        <taxon>Pteriomorphia</taxon>
        <taxon>Arcoida</taxon>
        <taxon>Arcoidea</taxon>
        <taxon>Arcidae</taxon>
        <taxon>Tegillarca</taxon>
    </lineage>
</organism>
<evidence type="ECO:0000313" key="3">
    <source>
        <dbReference type="Proteomes" id="UP001217089"/>
    </source>
</evidence>
<dbReference type="Proteomes" id="UP001217089">
    <property type="component" value="Unassembled WGS sequence"/>
</dbReference>
<dbReference type="InterPro" id="IPR011044">
    <property type="entry name" value="Quino_amine_DH_bsu"/>
</dbReference>
<accession>A0ABQ9FMC3</accession>
<comment type="caution">
    <text evidence="2">The sequence shown here is derived from an EMBL/GenBank/DDBJ whole genome shotgun (WGS) entry which is preliminary data.</text>
</comment>
<dbReference type="EMBL" id="JARBDR010000230">
    <property type="protein sequence ID" value="KAJ8317792.1"/>
    <property type="molecule type" value="Genomic_DNA"/>
</dbReference>
<feature type="signal peptide" evidence="1">
    <location>
        <begin position="1"/>
        <end position="17"/>
    </location>
</feature>
<name>A0ABQ9FMC3_TEGGR</name>
<sequence length="283" mass="31862">MPAFIVLALILVSLVNAQLSNKLILMVGNKWASYTVTTSRKLLVYVQAVSHGNVIYTHNDSGGKNRIFAIDKHSGNRLAILTLDGAEAHDWEDIACGPCPDGGHCVYEGMQEGERNNIYKFREPSSIHDQHIAIHHTDKLHFTWDQWNCETLMVAPDAELYIISKVNPGHHSEVVHVPKSGWGTGQTIHLSRGTYFTETSGSQDPVGGDISPDGHEVLVKEYGHVYYWYVPDGDYLRALSQRPIHLPHRYERQGEAVCWEIDGSGYYTLSEGANVPLYFYRRQ</sequence>
<keyword evidence="1" id="KW-0732">Signal</keyword>
<protein>
    <submittedName>
        <fullName evidence="2">Uncharacterized protein</fullName>
    </submittedName>
</protein>
<reference evidence="2 3" key="1">
    <citation type="submission" date="2022-12" db="EMBL/GenBank/DDBJ databases">
        <title>Chromosome-level genome of Tegillarca granosa.</title>
        <authorList>
            <person name="Kim J."/>
        </authorList>
    </citation>
    <scope>NUCLEOTIDE SEQUENCE [LARGE SCALE GENOMIC DNA]</scope>
    <source>
        <strain evidence="2">Teg-2019</strain>
        <tissue evidence="2">Adductor muscle</tissue>
    </source>
</reference>
<proteinExistence type="predicted"/>